<protein>
    <submittedName>
        <fullName evidence="2">Uncharacterized protein</fullName>
    </submittedName>
</protein>
<keyword evidence="1" id="KW-0812">Transmembrane</keyword>
<organism evidence="2 3">
    <name type="scientific">Symbiodinium microadriaticum</name>
    <name type="common">Dinoflagellate</name>
    <name type="synonym">Zooxanthella microadriatica</name>
    <dbReference type="NCBI Taxonomy" id="2951"/>
    <lineage>
        <taxon>Eukaryota</taxon>
        <taxon>Sar</taxon>
        <taxon>Alveolata</taxon>
        <taxon>Dinophyceae</taxon>
        <taxon>Suessiales</taxon>
        <taxon>Symbiodiniaceae</taxon>
        <taxon>Symbiodinium</taxon>
    </lineage>
</organism>
<comment type="caution">
    <text evidence="2">The sequence shown here is derived from an EMBL/GenBank/DDBJ whole genome shotgun (WGS) entry which is preliminary data.</text>
</comment>
<dbReference type="Proteomes" id="UP000186817">
    <property type="component" value="Unassembled WGS sequence"/>
</dbReference>
<reference evidence="2 3" key="1">
    <citation type="submission" date="2016-02" db="EMBL/GenBank/DDBJ databases">
        <title>Genome analysis of coral dinoflagellate symbionts highlights evolutionary adaptations to a symbiotic lifestyle.</title>
        <authorList>
            <person name="Aranda M."/>
            <person name="Li Y."/>
            <person name="Liew Y.J."/>
            <person name="Baumgarten S."/>
            <person name="Simakov O."/>
            <person name="Wilson M."/>
            <person name="Piel J."/>
            <person name="Ashoor H."/>
            <person name="Bougouffa S."/>
            <person name="Bajic V.B."/>
            <person name="Ryu T."/>
            <person name="Ravasi T."/>
            <person name="Bayer T."/>
            <person name="Micklem G."/>
            <person name="Kim H."/>
            <person name="Bhak J."/>
            <person name="Lajeunesse T.C."/>
            <person name="Voolstra C.R."/>
        </authorList>
    </citation>
    <scope>NUCLEOTIDE SEQUENCE [LARGE SCALE GENOMIC DNA]</scope>
    <source>
        <strain evidence="2 3">CCMP2467</strain>
    </source>
</reference>
<gene>
    <name evidence="2" type="ORF">AK812_SmicGene49115</name>
</gene>
<feature type="transmembrane region" description="Helical" evidence="1">
    <location>
        <begin position="21"/>
        <end position="39"/>
    </location>
</feature>
<keyword evidence="3" id="KW-1185">Reference proteome</keyword>
<evidence type="ECO:0000256" key="1">
    <source>
        <dbReference type="SAM" id="Phobius"/>
    </source>
</evidence>
<sequence>MLLWRVVGRNGDRAAHLHGSTFALLGMFAPFAEIFLGRMEDNSWLLPHLLASMANCCLTAYVLQRAAAVSQQKESAAVSVGSFQWALSWFAKWHQHLLPKVFTWVAFM</sequence>
<keyword evidence="1" id="KW-0472">Membrane</keyword>
<name>A0A1Q9ET91_SYMMI</name>
<keyword evidence="1" id="KW-1133">Transmembrane helix</keyword>
<evidence type="ECO:0000313" key="3">
    <source>
        <dbReference type="Proteomes" id="UP000186817"/>
    </source>
</evidence>
<dbReference type="OrthoDB" id="10270720at2759"/>
<feature type="transmembrane region" description="Helical" evidence="1">
    <location>
        <begin position="45"/>
        <end position="63"/>
    </location>
</feature>
<dbReference type="EMBL" id="LSRX01000074">
    <property type="protein sequence ID" value="OLQ10642.1"/>
    <property type="molecule type" value="Genomic_DNA"/>
</dbReference>
<evidence type="ECO:0000313" key="2">
    <source>
        <dbReference type="EMBL" id="OLQ10642.1"/>
    </source>
</evidence>
<dbReference type="AlphaFoldDB" id="A0A1Q9ET91"/>
<accession>A0A1Q9ET91</accession>
<proteinExistence type="predicted"/>